<dbReference type="Pfam" id="PF13407">
    <property type="entry name" value="Peripla_BP_4"/>
    <property type="match status" value="1"/>
</dbReference>
<dbReference type="GO" id="GO:0030288">
    <property type="term" value="C:outer membrane-bounded periplasmic space"/>
    <property type="evidence" value="ECO:0007669"/>
    <property type="project" value="TreeGrafter"/>
</dbReference>
<reference evidence="4" key="1">
    <citation type="journal article" date="2023" name="Comput. Struct. Biotechnol. J.">
        <title>Discovery of a novel marine Bacteroidetes with a rich repertoire of carbohydrate-active enzymes.</title>
        <authorList>
            <person name="Chen B."/>
            <person name="Liu G."/>
            <person name="Chen Q."/>
            <person name="Wang H."/>
            <person name="Liu L."/>
            <person name="Tang K."/>
        </authorList>
    </citation>
    <scope>NUCLEOTIDE SEQUENCE</scope>
    <source>
        <strain evidence="4">TK19036</strain>
    </source>
</reference>
<sequence>MLLFSGLISCDPEKGAKYQEQQTNEAAIEIDPNEEYVMITTIVNYPMYVNHDQDAFKRWGQQRGVKTSILGPSEWDIQSQIATIEQVIGTKPTGLLINGTDPAIASAIDKAVDAGIPTVVYDSDIPQSKRHAFLGTDWYQMGTLMGEEIVKLIGGKGKIVYLGILGMTNMENGYRGLMDVIEQYPDIELIGKYDDQANTEVAARLAADVISAHPDLAAFCAFTPMSGFGCAQTVKEAGKVGEVKVTTVNYEPELLTLMEEGVIQQLVCQKRELFTWYGAQFLYDMVHSTNQLSKDDQAVGIANVPHAVNTGTFSITPENMGPFLSK</sequence>
<evidence type="ECO:0000256" key="2">
    <source>
        <dbReference type="ARBA" id="ARBA00007639"/>
    </source>
</evidence>
<accession>A0AA49GTK0</accession>
<dbReference type="InterPro" id="IPR025997">
    <property type="entry name" value="SBP_2_dom"/>
</dbReference>
<evidence type="ECO:0000256" key="1">
    <source>
        <dbReference type="ARBA" id="ARBA00004196"/>
    </source>
</evidence>
<name>A0AA49GTK0_9BACT</name>
<dbReference type="InterPro" id="IPR050555">
    <property type="entry name" value="Bact_Solute-Bind_Prot2"/>
</dbReference>
<dbReference type="AlphaFoldDB" id="A0AA49GTK0"/>
<dbReference type="PANTHER" id="PTHR30036">
    <property type="entry name" value="D-XYLOSE-BINDING PERIPLASMIC PROTEIN"/>
    <property type="match status" value="1"/>
</dbReference>
<dbReference type="Gene3D" id="3.40.50.2300">
    <property type="match status" value="2"/>
</dbReference>
<comment type="subcellular location">
    <subcellularLocation>
        <location evidence="1">Cell envelope</location>
    </subcellularLocation>
</comment>
<proteinExistence type="inferred from homology"/>
<reference evidence="4" key="2">
    <citation type="journal article" date="2024" name="Antonie Van Leeuwenhoek">
        <title>Roseihalotalea indica gen. nov., sp. nov., a halophilic Bacteroidetes from mesopelagic Southwest Indian Ocean with higher carbohydrate metabolic potential.</title>
        <authorList>
            <person name="Chen B."/>
            <person name="Zhang M."/>
            <person name="Lin D."/>
            <person name="Ye J."/>
            <person name="Tang K."/>
        </authorList>
    </citation>
    <scope>NUCLEOTIDE SEQUENCE</scope>
    <source>
        <strain evidence="4">TK19036</strain>
    </source>
</reference>
<feature type="domain" description="Periplasmic binding protein" evidence="3">
    <location>
        <begin position="45"/>
        <end position="285"/>
    </location>
</feature>
<evidence type="ECO:0000313" key="4">
    <source>
        <dbReference type="EMBL" id="WKN38820.1"/>
    </source>
</evidence>
<evidence type="ECO:0000259" key="3">
    <source>
        <dbReference type="Pfam" id="PF13407"/>
    </source>
</evidence>
<comment type="similarity">
    <text evidence="2">Belongs to the bacterial solute-binding protein 2 family.</text>
</comment>
<organism evidence="4">
    <name type="scientific">Roseihalotalea indica</name>
    <dbReference type="NCBI Taxonomy" id="2867963"/>
    <lineage>
        <taxon>Bacteria</taxon>
        <taxon>Pseudomonadati</taxon>
        <taxon>Bacteroidota</taxon>
        <taxon>Cytophagia</taxon>
        <taxon>Cytophagales</taxon>
        <taxon>Catalimonadaceae</taxon>
        <taxon>Roseihalotalea</taxon>
    </lineage>
</organism>
<dbReference type="GO" id="GO:0030246">
    <property type="term" value="F:carbohydrate binding"/>
    <property type="evidence" value="ECO:0007669"/>
    <property type="project" value="TreeGrafter"/>
</dbReference>
<dbReference type="SUPFAM" id="SSF53822">
    <property type="entry name" value="Periplasmic binding protein-like I"/>
    <property type="match status" value="1"/>
</dbReference>
<protein>
    <submittedName>
        <fullName evidence="4">Substrate-binding domain-containing protein</fullName>
    </submittedName>
</protein>
<dbReference type="InterPro" id="IPR028082">
    <property type="entry name" value="Peripla_BP_I"/>
</dbReference>
<gene>
    <name evidence="4" type="ORF">K4G66_08900</name>
</gene>
<dbReference type="EMBL" id="CP120682">
    <property type="protein sequence ID" value="WKN38820.1"/>
    <property type="molecule type" value="Genomic_DNA"/>
</dbReference>
<dbReference type="PANTHER" id="PTHR30036:SF7">
    <property type="entry name" value="ABC TRANSPORTER PERIPLASMIC-BINDING PROTEIN YPHF"/>
    <property type="match status" value="1"/>
</dbReference>